<dbReference type="Proteomes" id="UP000077659">
    <property type="component" value="Unassembled WGS sequence"/>
</dbReference>
<dbReference type="STRING" id="1843580.A7D17_04310"/>
<sequence>MTYFALPPRAAATPCLALLTLVPTLALMTPTQMRRLAAGEPQHRYRAASSDDASHLDSCDQAVGVQLQDQR</sequence>
<accession>A0A1A9M6L2</accession>
<comment type="caution">
    <text evidence="3">The sequence shown here is derived from an EMBL/GenBank/DDBJ whole genome shotgun (WGS) entry which is preliminary data.</text>
</comment>
<dbReference type="EMBL" id="LXNG01000034">
    <property type="protein sequence ID" value="OAG66163.1"/>
    <property type="molecule type" value="Genomic_DNA"/>
</dbReference>
<reference evidence="3 4" key="1">
    <citation type="submission" date="2016-05" db="EMBL/GenBank/DDBJ databases">
        <title>Pathogenic, phenotypic and molecular characterisation of Xanthomonas nasturtii sp. nov. and Xanthomonas floridensis sp. nov., new species of Xanthomonas associated with watercress production in Florida.</title>
        <authorList>
            <person name="Vicente J.G."/>
            <person name="Rothwell S."/>
            <person name="Holub E.B."/>
            <person name="Studholme D.J."/>
        </authorList>
    </citation>
    <scope>NUCLEOTIDE SEQUENCE [LARGE SCALE GENOMIC DNA]</scope>
    <source>
        <strain evidence="3 4">WHRI 8848</strain>
    </source>
</reference>
<evidence type="ECO:0000313" key="2">
    <source>
        <dbReference type="EMBL" id="MEA5122631.1"/>
    </source>
</evidence>
<evidence type="ECO:0000256" key="1">
    <source>
        <dbReference type="SAM" id="MobiDB-lite"/>
    </source>
</evidence>
<feature type="region of interest" description="Disordered" evidence="1">
    <location>
        <begin position="38"/>
        <end position="57"/>
    </location>
</feature>
<proteinExistence type="predicted"/>
<gene>
    <name evidence="3" type="ORF">A7D17_04310</name>
    <name evidence="2" type="ORF">VB146_01860</name>
</gene>
<dbReference type="RefSeq" id="WP_064510110.1">
    <property type="nucleotide sequence ID" value="NZ_JAYFSN010000005.1"/>
</dbReference>
<reference evidence="2 5" key="2">
    <citation type="submission" date="2023-12" db="EMBL/GenBank/DDBJ databases">
        <title>Genome sequencing of Xanthomonas floridensis.</title>
        <authorList>
            <person name="Greer S."/>
            <person name="Harrison J."/>
            <person name="Grant M."/>
            <person name="Vicente J."/>
            <person name="Studholme D."/>
        </authorList>
    </citation>
    <scope>NUCLEOTIDE SEQUENCE [LARGE SCALE GENOMIC DNA]</scope>
    <source>
        <strain evidence="2 5">WHRI 8848</strain>
    </source>
</reference>
<evidence type="ECO:0000313" key="4">
    <source>
        <dbReference type="Proteomes" id="UP000077659"/>
    </source>
</evidence>
<keyword evidence="5" id="KW-1185">Reference proteome</keyword>
<organism evidence="3 4">
    <name type="scientific">Xanthomonas floridensis</name>
    <dbReference type="NCBI Taxonomy" id="1843580"/>
    <lineage>
        <taxon>Bacteria</taxon>
        <taxon>Pseudomonadati</taxon>
        <taxon>Pseudomonadota</taxon>
        <taxon>Gammaproteobacteria</taxon>
        <taxon>Lysobacterales</taxon>
        <taxon>Lysobacteraceae</taxon>
        <taxon>Xanthomonas</taxon>
    </lineage>
</organism>
<evidence type="ECO:0000313" key="3">
    <source>
        <dbReference type="EMBL" id="OAG66163.1"/>
    </source>
</evidence>
<dbReference type="EMBL" id="JAYFSO010000002">
    <property type="protein sequence ID" value="MEA5122631.1"/>
    <property type="molecule type" value="Genomic_DNA"/>
</dbReference>
<protein>
    <submittedName>
        <fullName evidence="3">Uncharacterized protein</fullName>
    </submittedName>
</protein>
<evidence type="ECO:0000313" key="5">
    <source>
        <dbReference type="Proteomes" id="UP001303614"/>
    </source>
</evidence>
<dbReference type="Proteomes" id="UP001303614">
    <property type="component" value="Unassembled WGS sequence"/>
</dbReference>
<name>A0A1A9M6L2_9XANT</name>
<dbReference type="AlphaFoldDB" id="A0A1A9M6L2"/>